<organism evidence="1 2">
    <name type="scientific">Beta vulgaris subsp. vulgaris</name>
    <name type="common">Beet</name>
    <dbReference type="NCBI Taxonomy" id="3555"/>
    <lineage>
        <taxon>Eukaryota</taxon>
        <taxon>Viridiplantae</taxon>
        <taxon>Streptophyta</taxon>
        <taxon>Embryophyta</taxon>
        <taxon>Tracheophyta</taxon>
        <taxon>Spermatophyta</taxon>
        <taxon>Magnoliopsida</taxon>
        <taxon>eudicotyledons</taxon>
        <taxon>Gunneridae</taxon>
        <taxon>Pentapetalae</taxon>
        <taxon>Caryophyllales</taxon>
        <taxon>Chenopodiaceae</taxon>
        <taxon>Betoideae</taxon>
        <taxon>Beta</taxon>
    </lineage>
</organism>
<evidence type="ECO:0008006" key="3">
    <source>
        <dbReference type="Google" id="ProtNLM"/>
    </source>
</evidence>
<sequence>RISISKGDQIQEVSIEPFSTNALPLLDESAKLQLSVGDDWLPIKDISIARAGAVSFWVLGYKPSNKNHSVRIIVEVIDTGSSKMVQVHSDQQILNHTSIAVNISGFVIKSQQSLWLPAFSYDPSSLLRVSVAGSSSKAFLDFSQDTSWLMFNSKDNGPLLCFQAERRKELCNAYAIHLKPTRTVQNLLSVSCKLLCTIRNSSWQDQSPVMSPSDEHPLMIDPKEDIQLQIILPFMESVG</sequence>
<name>A0A0J8B3N5_BETVV</name>
<dbReference type="AlphaFoldDB" id="A0A0J8B3N5"/>
<feature type="non-terminal residue" evidence="1">
    <location>
        <position position="239"/>
    </location>
</feature>
<feature type="non-terminal residue" evidence="1">
    <location>
        <position position="1"/>
    </location>
</feature>
<protein>
    <recommendedName>
        <fullName evidence="3">Vacuolar protein sorting-associated protein 13 VPS13 adaptor binding domain-containing protein</fullName>
    </recommendedName>
</protein>
<evidence type="ECO:0000313" key="1">
    <source>
        <dbReference type="EMBL" id="KMS94468.1"/>
    </source>
</evidence>
<gene>
    <name evidence="1" type="ORF">BVRB_021110</name>
</gene>
<dbReference type="Proteomes" id="UP000035740">
    <property type="component" value="Unassembled WGS sequence"/>
</dbReference>
<accession>A0A0J8B3N5</accession>
<evidence type="ECO:0000313" key="2">
    <source>
        <dbReference type="Proteomes" id="UP000035740"/>
    </source>
</evidence>
<dbReference type="EMBL" id="KQ093162">
    <property type="protein sequence ID" value="KMS94468.1"/>
    <property type="molecule type" value="Genomic_DNA"/>
</dbReference>
<proteinExistence type="predicted"/>
<reference evidence="1 2" key="1">
    <citation type="journal article" date="2014" name="Nature">
        <title>The genome of the recently domesticated crop plant sugar beet (Beta vulgaris).</title>
        <authorList>
            <person name="Dohm J.C."/>
            <person name="Minoche A.E."/>
            <person name="Holtgrawe D."/>
            <person name="Capella-Gutierrez S."/>
            <person name="Zakrzewski F."/>
            <person name="Tafer H."/>
            <person name="Rupp O."/>
            <person name="Sorensen T.R."/>
            <person name="Stracke R."/>
            <person name="Reinhardt R."/>
            <person name="Goesmann A."/>
            <person name="Kraft T."/>
            <person name="Schulz B."/>
            <person name="Stadler P.F."/>
            <person name="Schmidt T."/>
            <person name="Gabaldon T."/>
            <person name="Lehrach H."/>
            <person name="Weisshaar B."/>
            <person name="Himmelbauer H."/>
        </authorList>
    </citation>
    <scope>NUCLEOTIDE SEQUENCE [LARGE SCALE GENOMIC DNA]</scope>
    <source>
        <tissue evidence="1">Taproot</tissue>
    </source>
</reference>
<keyword evidence="2" id="KW-1185">Reference proteome</keyword>